<gene>
    <name evidence="2" type="ORF">FBUS_11295</name>
</gene>
<name>A0A8E0RNK2_9TREM</name>
<dbReference type="Proteomes" id="UP000728185">
    <property type="component" value="Unassembled WGS sequence"/>
</dbReference>
<feature type="signal peptide" evidence="1">
    <location>
        <begin position="1"/>
        <end position="25"/>
    </location>
</feature>
<dbReference type="EMBL" id="LUCM01011776">
    <property type="protein sequence ID" value="KAA0183472.1"/>
    <property type="molecule type" value="Genomic_DNA"/>
</dbReference>
<comment type="caution">
    <text evidence="2">The sequence shown here is derived from an EMBL/GenBank/DDBJ whole genome shotgun (WGS) entry which is preliminary data.</text>
</comment>
<organism evidence="2 3">
    <name type="scientific">Fasciolopsis buskii</name>
    <dbReference type="NCBI Taxonomy" id="27845"/>
    <lineage>
        <taxon>Eukaryota</taxon>
        <taxon>Metazoa</taxon>
        <taxon>Spiralia</taxon>
        <taxon>Lophotrochozoa</taxon>
        <taxon>Platyhelminthes</taxon>
        <taxon>Trematoda</taxon>
        <taxon>Digenea</taxon>
        <taxon>Plagiorchiida</taxon>
        <taxon>Echinostomata</taxon>
        <taxon>Echinostomatoidea</taxon>
        <taxon>Fasciolidae</taxon>
        <taxon>Fasciolopsis</taxon>
    </lineage>
</organism>
<reference evidence="2" key="1">
    <citation type="submission" date="2019-05" db="EMBL/GenBank/DDBJ databases">
        <title>Annotation for the trematode Fasciolopsis buski.</title>
        <authorList>
            <person name="Choi Y.-J."/>
        </authorList>
    </citation>
    <scope>NUCLEOTIDE SEQUENCE</scope>
    <source>
        <strain evidence="2">HT</strain>
        <tissue evidence="2">Whole worm</tissue>
    </source>
</reference>
<feature type="chain" id="PRO_5034363574" evidence="1">
    <location>
        <begin position="26"/>
        <end position="161"/>
    </location>
</feature>
<keyword evidence="1" id="KW-0732">Signal</keyword>
<evidence type="ECO:0000313" key="2">
    <source>
        <dbReference type="EMBL" id="KAA0183472.1"/>
    </source>
</evidence>
<accession>A0A8E0RNK2</accession>
<sequence length="161" mass="17746">ASGAVTTVCAPIIVVLDTLVTNTAGGQIYQGYRCAIGRPFSKCRHCPLDLVYRLPCHSSYVWIMFNPTCAMELAHVLQVAPGSTVRFRHHCIFIRLLNELTPVDDTYTARLPCYFPKLDHSMGYLSAPNGPGFVAPPSETRPPLSEFPPPPLHLVNPEVDI</sequence>
<protein>
    <submittedName>
        <fullName evidence="2">Uncharacterized protein</fullName>
    </submittedName>
</protein>
<evidence type="ECO:0000256" key="1">
    <source>
        <dbReference type="SAM" id="SignalP"/>
    </source>
</evidence>
<evidence type="ECO:0000313" key="3">
    <source>
        <dbReference type="Proteomes" id="UP000728185"/>
    </source>
</evidence>
<feature type="non-terminal residue" evidence="2">
    <location>
        <position position="1"/>
    </location>
</feature>
<keyword evidence="3" id="KW-1185">Reference proteome</keyword>
<proteinExistence type="predicted"/>
<dbReference type="AlphaFoldDB" id="A0A8E0RNK2"/>
<dbReference type="OrthoDB" id="9993736at2759"/>